<dbReference type="AlphaFoldDB" id="A0A2W1BNP8"/>
<evidence type="ECO:0000256" key="1">
    <source>
        <dbReference type="SAM" id="SignalP"/>
    </source>
</evidence>
<protein>
    <submittedName>
        <fullName evidence="2">Uncharacterized protein</fullName>
    </submittedName>
</protein>
<dbReference type="Gene3D" id="1.10.238.20">
    <property type="entry name" value="Pheromone/general odorant binding protein domain"/>
    <property type="match status" value="1"/>
</dbReference>
<proteinExistence type="predicted"/>
<sequence>MKLLILLCIVFIVSDRAIGSYARNLRRANKDKDRAEFEEYVEICLKLAEKDFEEISEDKPISTQKQVELIAKGISQCVFDQTGVTDSEGNFNPDAALKLVSTLGIEKDEAIQLLDKCMTSTRRNGRNAAWAIFNCMAQADPLEGVWFWQFPPNWMSREVF</sequence>
<dbReference type="InterPro" id="IPR036728">
    <property type="entry name" value="PBP_GOBP_sf"/>
</dbReference>
<evidence type="ECO:0000313" key="2">
    <source>
        <dbReference type="EMBL" id="PZC74907.1"/>
    </source>
</evidence>
<accession>A0A2W1BNP8</accession>
<dbReference type="InterPro" id="IPR006170">
    <property type="entry name" value="PBP/GOBP"/>
</dbReference>
<dbReference type="Pfam" id="PF01395">
    <property type="entry name" value="PBP_GOBP"/>
    <property type="match status" value="1"/>
</dbReference>
<feature type="chain" id="PRO_5015878434" evidence="1">
    <location>
        <begin position="23"/>
        <end position="160"/>
    </location>
</feature>
<dbReference type="EMBL" id="KZ150020">
    <property type="protein sequence ID" value="PZC74907.1"/>
    <property type="molecule type" value="Genomic_DNA"/>
</dbReference>
<dbReference type="Proteomes" id="UP000249218">
    <property type="component" value="Unassembled WGS sequence"/>
</dbReference>
<gene>
    <name evidence="2" type="primary">HaOG200796</name>
    <name evidence="2" type="ORF">B5X24_HaOG200796</name>
</gene>
<feature type="signal peptide" evidence="1">
    <location>
        <begin position="1"/>
        <end position="22"/>
    </location>
</feature>
<name>A0A2W1BNP8_HELAM</name>
<evidence type="ECO:0000313" key="3">
    <source>
        <dbReference type="Proteomes" id="UP000249218"/>
    </source>
</evidence>
<dbReference type="SUPFAM" id="SSF47565">
    <property type="entry name" value="Insect pheromone/odorant-binding proteins"/>
    <property type="match status" value="1"/>
</dbReference>
<reference evidence="2 3" key="1">
    <citation type="journal article" date="2017" name="BMC Biol.">
        <title>Genomic innovations, transcriptional plasticity and gene loss underlying the evolution and divergence of two highly polyphagous and invasive Helicoverpa pest species.</title>
        <authorList>
            <person name="Pearce S.L."/>
            <person name="Clarke D.F."/>
            <person name="East P.D."/>
            <person name="Elfekih S."/>
            <person name="Gordon K.H."/>
            <person name="Jermiin L.S."/>
            <person name="McGaughran A."/>
            <person name="Oakeshott J.G."/>
            <person name="Papanikolaou A."/>
            <person name="Perera O.P."/>
            <person name="Rane R.V."/>
            <person name="Richards S."/>
            <person name="Tay W.T."/>
            <person name="Walsh T.K."/>
            <person name="Anderson A."/>
            <person name="Anderson C.J."/>
            <person name="Asgari S."/>
            <person name="Board P.G."/>
            <person name="Bretschneider A."/>
            <person name="Campbell P.M."/>
            <person name="Chertemps T."/>
            <person name="Christeller J.T."/>
            <person name="Coppin C.W."/>
            <person name="Downes S.J."/>
            <person name="Duan G."/>
            <person name="Farnsworth C.A."/>
            <person name="Good R.T."/>
            <person name="Han L.B."/>
            <person name="Han Y.C."/>
            <person name="Hatje K."/>
            <person name="Horne I."/>
            <person name="Huang Y.P."/>
            <person name="Hughes D.S."/>
            <person name="Jacquin-Joly E."/>
            <person name="James W."/>
            <person name="Jhangiani S."/>
            <person name="Kollmar M."/>
            <person name="Kuwar S.S."/>
            <person name="Li S."/>
            <person name="Liu N.Y."/>
            <person name="Maibeche M.T."/>
            <person name="Miller J.R."/>
            <person name="Montagne N."/>
            <person name="Perry T."/>
            <person name="Qu J."/>
            <person name="Song S.V."/>
            <person name="Sutton G.G."/>
            <person name="Vogel H."/>
            <person name="Walenz B.P."/>
            <person name="Xu W."/>
            <person name="Zhang H.J."/>
            <person name="Zou Z."/>
            <person name="Batterham P."/>
            <person name="Edwards O.R."/>
            <person name="Feyereisen R."/>
            <person name="Gibbs R.A."/>
            <person name="Heckel D.G."/>
            <person name="McGrath A."/>
            <person name="Robin C."/>
            <person name="Scherer S.E."/>
            <person name="Worley K.C."/>
            <person name="Wu Y.D."/>
        </authorList>
    </citation>
    <scope>NUCLEOTIDE SEQUENCE [LARGE SCALE GENOMIC DNA]</scope>
    <source>
        <strain evidence="2">Harm_GR_Male_#8</strain>
        <tissue evidence="2">Whole organism</tissue>
    </source>
</reference>
<organism evidence="2 3">
    <name type="scientific">Helicoverpa armigera</name>
    <name type="common">Cotton bollworm</name>
    <name type="synonym">Heliothis armigera</name>
    <dbReference type="NCBI Taxonomy" id="29058"/>
    <lineage>
        <taxon>Eukaryota</taxon>
        <taxon>Metazoa</taxon>
        <taxon>Ecdysozoa</taxon>
        <taxon>Arthropoda</taxon>
        <taxon>Hexapoda</taxon>
        <taxon>Insecta</taxon>
        <taxon>Pterygota</taxon>
        <taxon>Neoptera</taxon>
        <taxon>Endopterygota</taxon>
        <taxon>Lepidoptera</taxon>
        <taxon>Glossata</taxon>
        <taxon>Ditrysia</taxon>
        <taxon>Noctuoidea</taxon>
        <taxon>Noctuidae</taxon>
        <taxon>Heliothinae</taxon>
        <taxon>Helicoverpa</taxon>
    </lineage>
</organism>
<keyword evidence="1" id="KW-0732">Signal</keyword>
<keyword evidence="3" id="KW-1185">Reference proteome</keyword>
<dbReference type="GO" id="GO:0005549">
    <property type="term" value="F:odorant binding"/>
    <property type="evidence" value="ECO:0007669"/>
    <property type="project" value="InterPro"/>
</dbReference>